<dbReference type="InterPro" id="IPR015943">
    <property type="entry name" value="WD40/YVTN_repeat-like_dom_sf"/>
</dbReference>
<feature type="domain" description="Ubiquitin-like" evidence="1">
    <location>
        <begin position="9"/>
        <end position="68"/>
    </location>
</feature>
<dbReference type="SUPFAM" id="SSF50998">
    <property type="entry name" value="Quinoprotein alcohol dehydrogenase-like"/>
    <property type="match status" value="1"/>
</dbReference>
<dbReference type="Proteomes" id="UP001642484">
    <property type="component" value="Unassembled WGS sequence"/>
</dbReference>
<reference evidence="2 3" key="1">
    <citation type="submission" date="2024-02" db="EMBL/GenBank/DDBJ databases">
        <authorList>
            <person name="Chen Y."/>
            <person name="Shah S."/>
            <person name="Dougan E. K."/>
            <person name="Thang M."/>
            <person name="Chan C."/>
        </authorList>
    </citation>
    <scope>NUCLEOTIDE SEQUENCE [LARGE SCALE GENOMIC DNA]</scope>
</reference>
<dbReference type="PROSITE" id="PS50053">
    <property type="entry name" value="UBIQUITIN_2"/>
    <property type="match status" value="1"/>
</dbReference>
<name>A0ABP0L7L3_9DINO</name>
<sequence>MSQRAPARLTVTVTDIGAKVIGAFELDQDAQVSHLRHRLQQSSNVPLYDQHLICGNKVLTDDMSLGSLTTLGQSEFLQITLLRAPKPCALTAGSEGNFMLWDLDTGHCCRFLPFSTSVLCLKVDWLARIALSGHTDSCLRLWDLDRGFCLREMPLTNSFVSLRSVDFDWQMKVAVSSSLAYGCSMIGSPVQPLGLWDLAAGGYIRGFLTESMHAACISADWSRCQLLAAGDALELFDIDLGQRLWCLRSWQWSGRRRWRSHAPVIESKRGTWSLKNAPRSSNIMVKYISSRWTGQETDVEPQAAHRSPAHSAIPWRMRMPCPRYLWRRLVQLDVGPSGLAAGSKGVDHINAFPVCVAECVQIRVPLCLSVS</sequence>
<evidence type="ECO:0000259" key="1">
    <source>
        <dbReference type="PROSITE" id="PS50053"/>
    </source>
</evidence>
<dbReference type="CDD" id="cd17039">
    <property type="entry name" value="Ubl_ubiquitin_like"/>
    <property type="match status" value="1"/>
</dbReference>
<dbReference type="EMBL" id="CAXAMN010011113">
    <property type="protein sequence ID" value="CAK9034355.1"/>
    <property type="molecule type" value="Genomic_DNA"/>
</dbReference>
<evidence type="ECO:0000313" key="2">
    <source>
        <dbReference type="EMBL" id="CAK9034355.1"/>
    </source>
</evidence>
<protein>
    <recommendedName>
        <fullName evidence="1">Ubiquitin-like domain-containing protein</fullName>
    </recommendedName>
</protein>
<dbReference type="InterPro" id="IPR029071">
    <property type="entry name" value="Ubiquitin-like_domsf"/>
</dbReference>
<organism evidence="2 3">
    <name type="scientific">Durusdinium trenchii</name>
    <dbReference type="NCBI Taxonomy" id="1381693"/>
    <lineage>
        <taxon>Eukaryota</taxon>
        <taxon>Sar</taxon>
        <taxon>Alveolata</taxon>
        <taxon>Dinophyceae</taxon>
        <taxon>Suessiales</taxon>
        <taxon>Symbiodiniaceae</taxon>
        <taxon>Durusdinium</taxon>
    </lineage>
</organism>
<accession>A0ABP0L7L3</accession>
<dbReference type="InterPro" id="IPR000626">
    <property type="entry name" value="Ubiquitin-like_dom"/>
</dbReference>
<dbReference type="Gene3D" id="3.10.20.90">
    <property type="entry name" value="Phosphatidylinositol 3-kinase Catalytic Subunit, Chain A, domain 1"/>
    <property type="match status" value="1"/>
</dbReference>
<keyword evidence="3" id="KW-1185">Reference proteome</keyword>
<comment type="caution">
    <text evidence="2">The sequence shown here is derived from an EMBL/GenBank/DDBJ whole genome shotgun (WGS) entry which is preliminary data.</text>
</comment>
<gene>
    <name evidence="2" type="ORF">CCMP2556_LOCUS19463</name>
</gene>
<evidence type="ECO:0000313" key="3">
    <source>
        <dbReference type="Proteomes" id="UP001642484"/>
    </source>
</evidence>
<proteinExistence type="predicted"/>
<dbReference type="SUPFAM" id="SSF54236">
    <property type="entry name" value="Ubiquitin-like"/>
    <property type="match status" value="1"/>
</dbReference>
<dbReference type="InterPro" id="IPR011047">
    <property type="entry name" value="Quinoprotein_ADH-like_sf"/>
</dbReference>
<dbReference type="Gene3D" id="2.130.10.10">
    <property type="entry name" value="YVTN repeat-like/Quinoprotein amine dehydrogenase"/>
    <property type="match status" value="1"/>
</dbReference>